<comment type="caution">
    <text evidence="1">The sequence shown here is derived from an EMBL/GenBank/DDBJ whole genome shotgun (WGS) entry which is preliminary data.</text>
</comment>
<reference evidence="1" key="1">
    <citation type="submission" date="2022-03" db="EMBL/GenBank/DDBJ databases">
        <authorList>
            <person name="Sayadi A."/>
        </authorList>
    </citation>
    <scope>NUCLEOTIDE SEQUENCE</scope>
</reference>
<dbReference type="Proteomes" id="UP001152888">
    <property type="component" value="Unassembled WGS sequence"/>
</dbReference>
<proteinExistence type="predicted"/>
<dbReference type="OrthoDB" id="76293at2759"/>
<evidence type="ECO:0000313" key="2">
    <source>
        <dbReference type="Proteomes" id="UP001152888"/>
    </source>
</evidence>
<gene>
    <name evidence="1" type="ORF">ACAOBT_LOCUS24289</name>
</gene>
<keyword evidence="2" id="KW-1185">Reference proteome</keyword>
<name>A0A9P0LMH8_ACAOB</name>
<sequence length="93" mass="10634">MQHATPYPTAILNLFYLRQNQSKNSEHGLLRIIQEVTTIHYDVVEEAVPEKNFTISCDQAVSAPSLVRGERIKFFKHFDVKRDSRTSNEGLSA</sequence>
<organism evidence="1 2">
    <name type="scientific">Acanthoscelides obtectus</name>
    <name type="common">Bean weevil</name>
    <name type="synonym">Bruchus obtectus</name>
    <dbReference type="NCBI Taxonomy" id="200917"/>
    <lineage>
        <taxon>Eukaryota</taxon>
        <taxon>Metazoa</taxon>
        <taxon>Ecdysozoa</taxon>
        <taxon>Arthropoda</taxon>
        <taxon>Hexapoda</taxon>
        <taxon>Insecta</taxon>
        <taxon>Pterygota</taxon>
        <taxon>Neoptera</taxon>
        <taxon>Endopterygota</taxon>
        <taxon>Coleoptera</taxon>
        <taxon>Polyphaga</taxon>
        <taxon>Cucujiformia</taxon>
        <taxon>Chrysomeloidea</taxon>
        <taxon>Chrysomelidae</taxon>
        <taxon>Bruchinae</taxon>
        <taxon>Bruchini</taxon>
        <taxon>Acanthoscelides</taxon>
    </lineage>
</organism>
<protein>
    <submittedName>
        <fullName evidence="1">Uncharacterized protein</fullName>
    </submittedName>
</protein>
<evidence type="ECO:0000313" key="1">
    <source>
        <dbReference type="EMBL" id="CAH1998297.1"/>
    </source>
</evidence>
<accession>A0A9P0LMH8</accession>
<dbReference type="EMBL" id="CAKOFQ010007323">
    <property type="protein sequence ID" value="CAH1998297.1"/>
    <property type="molecule type" value="Genomic_DNA"/>
</dbReference>
<dbReference type="AlphaFoldDB" id="A0A9P0LMH8"/>